<name>A0A1W6LLC9_9BACT</name>
<gene>
    <name evidence="2" type="ORF">STSP1_00950</name>
</gene>
<sequence length="216" mass="24759">MKKKFTELLDDANKGEKVFNMLFFPCFLVFVFIPQSYSVLNNADKHSKYENLIRDAAADILPEFKEAKIVDLPFEDYGFFDSSKDCCYFDTGKNQGILCVSGRKESIKLESQIKDGLHIKSVPLKELSKNPDIASLNFGNRIFAILVWSFFGWLFLYRPFKPIQKIQQFLMTIRKGYVPKKFSLFPGITLLSVCVWIGISVLGRITAILLLILLSM</sequence>
<evidence type="ECO:0000313" key="3">
    <source>
        <dbReference type="Proteomes" id="UP000193334"/>
    </source>
</evidence>
<proteinExistence type="predicted"/>
<feature type="transmembrane region" description="Helical" evidence="1">
    <location>
        <begin position="21"/>
        <end position="40"/>
    </location>
</feature>
<keyword evidence="1" id="KW-0472">Membrane</keyword>
<organism evidence="2 3">
    <name type="scientific">Sedimentisphaera salicampi</name>
    <dbReference type="NCBI Taxonomy" id="1941349"/>
    <lineage>
        <taxon>Bacteria</taxon>
        <taxon>Pseudomonadati</taxon>
        <taxon>Planctomycetota</taxon>
        <taxon>Phycisphaerae</taxon>
        <taxon>Sedimentisphaerales</taxon>
        <taxon>Sedimentisphaeraceae</taxon>
        <taxon>Sedimentisphaera</taxon>
    </lineage>
</organism>
<keyword evidence="3" id="KW-1185">Reference proteome</keyword>
<keyword evidence="1" id="KW-1133">Transmembrane helix</keyword>
<feature type="transmembrane region" description="Helical" evidence="1">
    <location>
        <begin position="138"/>
        <end position="157"/>
    </location>
</feature>
<dbReference type="AlphaFoldDB" id="A0A1W6LLC9"/>
<dbReference type="KEGG" id="pbp:STSP1_00950"/>
<protein>
    <submittedName>
        <fullName evidence="2">Uncharacterized protein</fullName>
    </submittedName>
</protein>
<dbReference type="RefSeq" id="WP_085755257.1">
    <property type="nucleotide sequence ID" value="NZ_CP021023.1"/>
</dbReference>
<evidence type="ECO:0000256" key="1">
    <source>
        <dbReference type="SAM" id="Phobius"/>
    </source>
</evidence>
<keyword evidence="1" id="KW-0812">Transmembrane</keyword>
<dbReference type="STRING" id="1941349.STSP1_00950"/>
<accession>A0A1W6LLC9</accession>
<dbReference type="EMBL" id="CP021023">
    <property type="protein sequence ID" value="ARN56567.1"/>
    <property type="molecule type" value="Genomic_DNA"/>
</dbReference>
<feature type="transmembrane region" description="Helical" evidence="1">
    <location>
        <begin position="184"/>
        <end position="214"/>
    </location>
</feature>
<reference evidence="3" key="1">
    <citation type="submission" date="2017-04" db="EMBL/GenBank/DDBJ databases">
        <title>Comparative genomics and description of representatives of a novel lineage of planctomycetes thriving in anoxic sediments.</title>
        <authorList>
            <person name="Spring S."/>
            <person name="Bunk B."/>
            <person name="Sproer C."/>
        </authorList>
    </citation>
    <scope>NUCLEOTIDE SEQUENCE [LARGE SCALE GENOMIC DNA]</scope>
    <source>
        <strain evidence="3">ST-PulAB-D4</strain>
    </source>
</reference>
<dbReference type="Proteomes" id="UP000193334">
    <property type="component" value="Chromosome"/>
</dbReference>
<evidence type="ECO:0000313" key="2">
    <source>
        <dbReference type="EMBL" id="ARN56567.1"/>
    </source>
</evidence>